<reference evidence="1" key="1">
    <citation type="submission" date="2022-07" db="EMBL/GenBank/DDBJ databases">
        <title>Genome Sequence of Agrocybe chaxingu.</title>
        <authorList>
            <person name="Buettner E."/>
        </authorList>
    </citation>
    <scope>NUCLEOTIDE SEQUENCE</scope>
    <source>
        <strain evidence="1">MP-N11</strain>
    </source>
</reference>
<sequence length="1144" mass="128714">MAVEVFPRGTTIVHDVDGSQYTTTTDTTVPGPGALGGKAIKALGKFTIRGIDRVIINARLKTITSKFPHSNEEAAGIKGIQDMYGVVLELSRLGMYNNELRNKALQLLFVQIRDGNTQMLINSIARWHMVEVELLLPEIIERFVPLRQASSFFVFSPFLIIKFRKTTWGRERLPAVVREHVLPDLTVVTQPPRLTAPIQKAVKDAQVQDKKFISTHKQSFRPILLFLAEMAEISIGARKAVFRAGYLDLLLLAMTHRLELENVPSLLQAFLNHPRLMTPLTREKILTLIVIEVSRNHIDHVITALSHWSIYDLRALLSDLEGNTPFFRALSNPTAPSIGSPSVLEHNIDFLFRVSELGASQLQAVFEVGFLGIIENANDRSVAYEDSRIVPLLFKPLKSDSDLQAHRSKAVDLLIVRILRRNTTQILSLLALCDSKDLEPLLRDIFKRVGPRGFNSDPNVPFIPQRQHVFHSRDGLYHFDQERTVSVMLFAGSVSQISEEAFQVVIKAGFLDALLVVQSYDMSIHAIDKRFNVILRILRPGTHSNRVRKQALDLLVFQICRGEARYMLENVAEWSNIELSRVIWEISAQFPPMCNRRALEDLFKRPEQAVALSAVYLQRLLSFMAGLAQINEPTSQIVLQTGFMNVLLALQKGKAGTDDHQDINELVLTILQKPQLYEPKTKRKALAYISAQMEGEGTPMLKAIGSRSTSDLEHLISGMLEQFNFGGNLILHPPRQDEIIKDSDMSTLGTCVLIFSKVILKHRFAFQALINAGILDILLAVQDRHYSIDAIDSIYDIVLTSIYLDSVSDKALRIIAFQITHQSRCLLAILERYGTQEFQLIVPAILQGVKHALSMHHGHAFPCPGPDKPSIAASIVFLHKLACVKGATYQLILEAGFLDLFLNVDHAGFSSDVLTRLYSIFLEYSRPVEYPEYVRKNILNFFTTNLKRERYPLLMNVLRKTDDLVLKVLISDLISHSQKFWIKHGSQSGTQWIPNEHLISCISFMANVSRISPTACQAVLDAGLLDTLASISENKTPAPQDADARGQLVGGNSSRRETLLRRTTNSFLLDVIAHPEHRQFVFHHPICPPFPEVVEPRPQPLQTITASPSDLGFFLGFWQFAQSVKMKDTRVIELLCLANHVALH</sequence>
<dbReference type="Proteomes" id="UP001148786">
    <property type="component" value="Unassembled WGS sequence"/>
</dbReference>
<dbReference type="EMBL" id="JANKHO010000286">
    <property type="protein sequence ID" value="KAJ3512034.1"/>
    <property type="molecule type" value="Genomic_DNA"/>
</dbReference>
<comment type="caution">
    <text evidence="1">The sequence shown here is derived from an EMBL/GenBank/DDBJ whole genome shotgun (WGS) entry which is preliminary data.</text>
</comment>
<evidence type="ECO:0000313" key="2">
    <source>
        <dbReference type="Proteomes" id="UP001148786"/>
    </source>
</evidence>
<dbReference type="OrthoDB" id="3062192at2759"/>
<dbReference type="SUPFAM" id="SSF48371">
    <property type="entry name" value="ARM repeat"/>
    <property type="match status" value="1"/>
</dbReference>
<proteinExistence type="predicted"/>
<organism evidence="1 2">
    <name type="scientific">Agrocybe chaxingu</name>
    <dbReference type="NCBI Taxonomy" id="84603"/>
    <lineage>
        <taxon>Eukaryota</taxon>
        <taxon>Fungi</taxon>
        <taxon>Dikarya</taxon>
        <taxon>Basidiomycota</taxon>
        <taxon>Agaricomycotina</taxon>
        <taxon>Agaricomycetes</taxon>
        <taxon>Agaricomycetidae</taxon>
        <taxon>Agaricales</taxon>
        <taxon>Agaricineae</taxon>
        <taxon>Strophariaceae</taxon>
        <taxon>Agrocybe</taxon>
    </lineage>
</organism>
<dbReference type="InterPro" id="IPR016024">
    <property type="entry name" value="ARM-type_fold"/>
</dbReference>
<dbReference type="AlphaFoldDB" id="A0A9W8MY56"/>
<name>A0A9W8MY56_9AGAR</name>
<accession>A0A9W8MY56</accession>
<gene>
    <name evidence="1" type="ORF">NLJ89_g3753</name>
</gene>
<evidence type="ECO:0000313" key="1">
    <source>
        <dbReference type="EMBL" id="KAJ3512034.1"/>
    </source>
</evidence>
<protein>
    <submittedName>
        <fullName evidence="1">Uncharacterized protein</fullName>
    </submittedName>
</protein>
<keyword evidence="2" id="KW-1185">Reference proteome</keyword>